<dbReference type="Gene3D" id="3.90.550.10">
    <property type="entry name" value="Spore Coat Polysaccharide Biosynthesis Protein SpsA, Chain A"/>
    <property type="match status" value="1"/>
</dbReference>
<gene>
    <name evidence="1" type="ORF">G3M78_03020</name>
</gene>
<dbReference type="AlphaFoldDB" id="A0A7T0C0R5"/>
<name>A0A7T0C0R5_9BACT</name>
<evidence type="ECO:0000313" key="2">
    <source>
        <dbReference type="Proteomes" id="UP000594464"/>
    </source>
</evidence>
<reference evidence="2" key="1">
    <citation type="submission" date="2020-02" db="EMBL/GenBank/DDBJ databases">
        <title>Genomic and physiological characterization of two novel Nitrospinaceae genera.</title>
        <authorList>
            <person name="Mueller A.J."/>
            <person name="Jung M.-Y."/>
            <person name="Strachan C.R."/>
            <person name="Herbold C.W."/>
            <person name="Kirkegaard R.H."/>
            <person name="Daims H."/>
        </authorList>
    </citation>
    <scope>NUCLEOTIDE SEQUENCE [LARGE SCALE GENOMIC DNA]</scope>
</reference>
<organism evidence="1 2">
    <name type="scientific">Candidatus Nitrohelix vancouverensis</name>
    <dbReference type="NCBI Taxonomy" id="2705534"/>
    <lineage>
        <taxon>Bacteria</taxon>
        <taxon>Pseudomonadati</taxon>
        <taxon>Nitrospinota/Tectimicrobiota group</taxon>
        <taxon>Nitrospinota</taxon>
        <taxon>Nitrospinia</taxon>
        <taxon>Nitrospinales</taxon>
        <taxon>Nitrospinaceae</taxon>
        <taxon>Candidatus Nitrohelix</taxon>
    </lineage>
</organism>
<dbReference type="InterPro" id="IPR029044">
    <property type="entry name" value="Nucleotide-diphossugar_trans"/>
</dbReference>
<proteinExistence type="predicted"/>
<dbReference type="Proteomes" id="UP000594464">
    <property type="component" value="Chromosome"/>
</dbReference>
<dbReference type="SUPFAM" id="SSF53448">
    <property type="entry name" value="Nucleotide-diphospho-sugar transferases"/>
    <property type="match status" value="1"/>
</dbReference>
<sequence length="429" mass="49064">MHFAHNRPEIDKCIVSFSHNRYPSREEANQSSISKAQREIAQGKSGVSHLILRACDDSIDQLKFLFLVQGIPIMCYAMANLLYSSLKEVVVVGSEEVETVLETYLRVCGDGGKSVQFVREDPDNLSILKTLALGKGRLRLDPDEVVLFQPGDLPFLYDLEKVLHDEDLVKHNLILWLNAREAMFPEYQANPASEFVKRNYHYRGLYKKGTELHDLKEPNIYPINLTRVELDIVEYLHQARKDGNILRAGIKKALTFPLRSLKIASHLMYHLRHFGNDLRKIRPDDDYKFGAHDANFHSGASTLLNTPFTTKLHNDPSFVSDVDALEDWEDFEDLIHYAKEKEGGDAGLSRIHPQGDLLTRFRDEAMPELKLKLPIYADFPSYVNGIYNDLQMGYVPFDASGCYTRRPGGEREIANAYNWYRAKCEAVKP</sequence>
<accession>A0A7T0C0R5</accession>
<dbReference type="EMBL" id="CP048620">
    <property type="protein sequence ID" value="QPJ64423.1"/>
    <property type="molecule type" value="Genomic_DNA"/>
</dbReference>
<dbReference type="KEGG" id="nva:G3M78_03020"/>
<evidence type="ECO:0000313" key="1">
    <source>
        <dbReference type="EMBL" id="QPJ64423.1"/>
    </source>
</evidence>
<protein>
    <submittedName>
        <fullName evidence="1">Uncharacterized protein</fullName>
    </submittedName>
</protein>